<sequence length="89" mass="10374">MNNNNSSNNRHYNYPYLYNNQAFNTNASRFNMNQMPMPNQAYQAENSALPALMYEIPAAISFVNLEQILVTNHRKAPNPYSNYYFVKVT</sequence>
<dbReference type="Proteomes" id="UP000509429">
    <property type="component" value="Chromosome"/>
</dbReference>
<evidence type="ECO:0000313" key="2">
    <source>
        <dbReference type="Proteomes" id="UP000509429"/>
    </source>
</evidence>
<dbReference type="RefSeq" id="WP_174605448.1">
    <property type="nucleotide sequence ID" value="NZ_CP054490.1"/>
</dbReference>
<dbReference type="KEGG" id="reo:HUE58_02265"/>
<keyword evidence="2" id="KW-1185">Reference proteome</keyword>
<protein>
    <submittedName>
        <fullName evidence="1">Uncharacterized protein</fullName>
    </submittedName>
</protein>
<organism evidence="1 2">
    <name type="scientific">Candidatus Ruthia endofausta</name>
    <dbReference type="NCBI Taxonomy" id="2738852"/>
    <lineage>
        <taxon>Bacteria</taxon>
        <taxon>Pseudomonadati</taxon>
        <taxon>Pseudomonadota</taxon>
        <taxon>Gammaproteobacteria</taxon>
        <taxon>Candidatus Pseudothioglobaceae</taxon>
        <taxon>Candidatus Ruthturnera</taxon>
    </lineage>
</organism>
<name>A0A6N0HNQ1_9GAMM</name>
<reference evidence="1 2" key="1">
    <citation type="submission" date="2020-05" db="EMBL/GenBank/DDBJ databases">
        <title>Horizontal transmission and recombination maintain forever young bacterial symbiont genomes.</title>
        <authorList>
            <person name="Russell S.L."/>
            <person name="Pepper-Tunick E."/>
            <person name="Svedberg J."/>
            <person name="Byrne A."/>
            <person name="Ruelas Castillo J."/>
            <person name="Vollmers C."/>
            <person name="Beinart R.A."/>
            <person name="Corbett-Detig R."/>
        </authorList>
    </citation>
    <scope>NUCLEOTIDE SEQUENCE [LARGE SCALE GENOMIC DNA]</scope>
    <source>
        <strain evidence="1">JDF_Ridge</strain>
    </source>
</reference>
<dbReference type="AlphaFoldDB" id="A0A6N0HNQ1"/>
<evidence type="ECO:0000313" key="1">
    <source>
        <dbReference type="EMBL" id="QKQ24009.1"/>
    </source>
</evidence>
<accession>A0A6N0HNQ1</accession>
<gene>
    <name evidence="1" type="ORF">HUE58_02265</name>
</gene>
<proteinExistence type="predicted"/>
<dbReference type="EMBL" id="CP054490">
    <property type="protein sequence ID" value="QKQ24009.1"/>
    <property type="molecule type" value="Genomic_DNA"/>
</dbReference>